<dbReference type="EMBL" id="JBAFVH010000001">
    <property type="protein sequence ID" value="MFG1370726.1"/>
    <property type="molecule type" value="Genomic_DNA"/>
</dbReference>
<organism evidence="1 2">
    <name type="scientific">Xanthobacter oligotrophicus</name>
    <dbReference type="NCBI Taxonomy" id="2607286"/>
    <lineage>
        <taxon>Bacteria</taxon>
        <taxon>Pseudomonadati</taxon>
        <taxon>Pseudomonadota</taxon>
        <taxon>Alphaproteobacteria</taxon>
        <taxon>Hyphomicrobiales</taxon>
        <taxon>Xanthobacteraceae</taxon>
        <taxon>Xanthobacter</taxon>
    </lineage>
</organism>
<protein>
    <submittedName>
        <fullName evidence="1">Uncharacterized protein</fullName>
    </submittedName>
</protein>
<dbReference type="Proteomes" id="UP001604002">
    <property type="component" value="Unassembled WGS sequence"/>
</dbReference>
<dbReference type="RefSeq" id="WP_393990814.1">
    <property type="nucleotide sequence ID" value="NZ_JBAFVH010000001.1"/>
</dbReference>
<reference evidence="1 2" key="1">
    <citation type="submission" date="2024-02" db="EMBL/GenBank/DDBJ databases">
        <title>Expansion and revision of Xanthobacter and proposal of Roseixanthobacter gen. nov.</title>
        <authorList>
            <person name="Soltysiak M.P.M."/>
            <person name="Jalihal A."/>
            <person name="Ory A."/>
            <person name="Chrisophersen C."/>
            <person name="Lee A.D."/>
            <person name="Boulton J."/>
            <person name="Springer M."/>
        </authorList>
    </citation>
    <scope>NUCLEOTIDE SEQUENCE [LARGE SCALE GENOMIC DNA]</scope>
    <source>
        <strain evidence="1 2">23A</strain>
    </source>
</reference>
<evidence type="ECO:0000313" key="1">
    <source>
        <dbReference type="EMBL" id="MFG1370726.1"/>
    </source>
</evidence>
<comment type="caution">
    <text evidence="1">The sequence shown here is derived from an EMBL/GenBank/DDBJ whole genome shotgun (WGS) entry which is preliminary data.</text>
</comment>
<proteinExistence type="predicted"/>
<gene>
    <name evidence="1" type="ORF">V5F32_00955</name>
</gene>
<keyword evidence="2" id="KW-1185">Reference proteome</keyword>
<evidence type="ECO:0000313" key="2">
    <source>
        <dbReference type="Proteomes" id="UP001604002"/>
    </source>
</evidence>
<accession>A0ABW6ZSA1</accession>
<sequence>MPAYSTPYPERCPFGVGDVIKFSLAATSGGPLPLTLGHIYTVRATRDVASLEEAQEGRAPLVWVHGHAEPILAVRFELVARAPANDTPCEAITIPRQMAQVFAECVAERGYCDVHDLARAGFTAAQITEYADEARGLAGPLVSDGGEAA</sequence>
<name>A0ABW6ZSA1_9HYPH</name>